<dbReference type="EMBL" id="PUHZ01000025">
    <property type="protein sequence ID" value="PQO42359.1"/>
    <property type="molecule type" value="Genomic_DNA"/>
</dbReference>
<keyword evidence="2" id="KW-0812">Transmembrane</keyword>
<dbReference type="PANTHER" id="PTHR23308">
    <property type="entry name" value="NUCLEAR INHIBITOR OF PROTEIN PHOSPHATASE-1"/>
    <property type="match status" value="1"/>
</dbReference>
<keyword evidence="2" id="KW-1133">Transmembrane helix</keyword>
<dbReference type="Gene3D" id="2.60.200.20">
    <property type="match status" value="1"/>
</dbReference>
<comment type="caution">
    <text evidence="4">The sequence shown here is derived from an EMBL/GenBank/DDBJ whole genome shotgun (WGS) entry which is preliminary data.</text>
</comment>
<dbReference type="PROSITE" id="PS50006">
    <property type="entry name" value="FHA_DOMAIN"/>
    <property type="match status" value="1"/>
</dbReference>
<dbReference type="SUPFAM" id="SSF50494">
    <property type="entry name" value="Trypsin-like serine proteases"/>
    <property type="match status" value="1"/>
</dbReference>
<evidence type="ECO:0000259" key="3">
    <source>
        <dbReference type="PROSITE" id="PS50006"/>
    </source>
</evidence>
<organism evidence="4 5">
    <name type="scientific">Blastopirellula marina</name>
    <dbReference type="NCBI Taxonomy" id="124"/>
    <lineage>
        <taxon>Bacteria</taxon>
        <taxon>Pseudomonadati</taxon>
        <taxon>Planctomycetota</taxon>
        <taxon>Planctomycetia</taxon>
        <taxon>Pirellulales</taxon>
        <taxon>Pirellulaceae</taxon>
        <taxon>Blastopirellula</taxon>
    </lineage>
</organism>
<evidence type="ECO:0000313" key="5">
    <source>
        <dbReference type="Proteomes" id="UP000237819"/>
    </source>
</evidence>
<feature type="domain" description="FHA" evidence="3">
    <location>
        <begin position="12"/>
        <end position="61"/>
    </location>
</feature>
<accession>A0A2S8GD50</accession>
<dbReference type="CDD" id="cd00060">
    <property type="entry name" value="FHA"/>
    <property type="match status" value="1"/>
</dbReference>
<dbReference type="SUPFAM" id="SSF49879">
    <property type="entry name" value="SMAD/FHA domain"/>
    <property type="match status" value="1"/>
</dbReference>
<keyword evidence="2" id="KW-0472">Membrane</keyword>
<dbReference type="Pfam" id="PF00498">
    <property type="entry name" value="FHA"/>
    <property type="match status" value="1"/>
</dbReference>
<dbReference type="InterPro" id="IPR000253">
    <property type="entry name" value="FHA_dom"/>
</dbReference>
<feature type="region of interest" description="Disordered" evidence="1">
    <location>
        <begin position="86"/>
        <end position="105"/>
    </location>
</feature>
<evidence type="ECO:0000256" key="2">
    <source>
        <dbReference type="SAM" id="Phobius"/>
    </source>
</evidence>
<dbReference type="InterPro" id="IPR009003">
    <property type="entry name" value="Peptidase_S1_PA"/>
</dbReference>
<name>A0A2S8GD50_9BACT</name>
<dbReference type="SMART" id="SM00240">
    <property type="entry name" value="FHA"/>
    <property type="match status" value="1"/>
</dbReference>
<evidence type="ECO:0000256" key="1">
    <source>
        <dbReference type="SAM" id="MobiDB-lite"/>
    </source>
</evidence>
<gene>
    <name evidence="4" type="ORF">C5Y93_28920</name>
</gene>
<feature type="region of interest" description="Disordered" evidence="1">
    <location>
        <begin position="158"/>
        <end position="183"/>
    </location>
</feature>
<dbReference type="InterPro" id="IPR050923">
    <property type="entry name" value="Cell_Proc_Reg/RNA_Proc"/>
</dbReference>
<sequence length="454" mass="49005">MVVRGMGSKKVWIVGARDTCDIVIDQPTVSGEHCRLEFDDGRVFLEDLQSTNGTYVNGERIYERKQIHPDALVTLGKSVTMPMPSQLTAPAKPASRPQAVGNPSDGVEESAFPMHLVIASGAAAAVLLLVVVVAIVMWGGDPETAQIIAKGQEITETEESTSLASSNSEARKNAPQENLPPAKPEDSIYVVAVATEDQSQIYRIGTGVAVGPHSVLTTGTVHMISTLLSEQFPKVVLLSQGEHPTTIESFTPHATYVSAFQEAEEAKAKFDQIYSRIDTNGMDDLSSDLQKSLEDAYGHFMVIAEKPNHYDIAVIQVSRTLPNWLPIAESSALTPLERLTLIGHGFDRVAPYYPPDAPLPVSKITTRVQKTSGSSGNAANARLAVMKFDSQDYASDHLDTNWNGSPLLNSQGKLVAIYSRPTPELTLGTPPSGETFDAAVLSDLQSSIRQMTKH</sequence>
<proteinExistence type="predicted"/>
<dbReference type="InterPro" id="IPR008984">
    <property type="entry name" value="SMAD_FHA_dom_sf"/>
</dbReference>
<protein>
    <recommendedName>
        <fullName evidence="3">FHA domain-containing protein</fullName>
    </recommendedName>
</protein>
<feature type="transmembrane region" description="Helical" evidence="2">
    <location>
        <begin position="116"/>
        <end position="138"/>
    </location>
</feature>
<evidence type="ECO:0000313" key="4">
    <source>
        <dbReference type="EMBL" id="PQO42359.1"/>
    </source>
</evidence>
<dbReference type="AlphaFoldDB" id="A0A2S8GD50"/>
<dbReference type="Proteomes" id="UP000237819">
    <property type="component" value="Unassembled WGS sequence"/>
</dbReference>
<reference evidence="4 5" key="1">
    <citation type="submission" date="2018-02" db="EMBL/GenBank/DDBJ databases">
        <title>Comparative genomes isolates from brazilian mangrove.</title>
        <authorList>
            <person name="Araujo J.E."/>
            <person name="Taketani R.G."/>
            <person name="Silva M.C.P."/>
            <person name="Loureco M.V."/>
            <person name="Andreote F.D."/>
        </authorList>
    </citation>
    <scope>NUCLEOTIDE SEQUENCE [LARGE SCALE GENOMIC DNA]</scope>
    <source>
        <strain evidence="4 5">Nap-Phe MGV</strain>
    </source>
</reference>